<proteinExistence type="predicted"/>
<dbReference type="HOGENOM" id="CLU_2864933_0_0_5"/>
<dbReference type="RefSeq" id="WP_011389916.1">
    <property type="nucleotide sequence ID" value="NC_007643.1"/>
</dbReference>
<dbReference type="EMBL" id="CP000230">
    <property type="protein sequence ID" value="ABC23061.1"/>
    <property type="molecule type" value="Genomic_DNA"/>
</dbReference>
<dbReference type="AlphaFoldDB" id="Q2RS34"/>
<dbReference type="PATRIC" id="fig|269796.9.peg.2359"/>
<keyword evidence="2" id="KW-1185">Reference proteome</keyword>
<dbReference type="Proteomes" id="UP000001929">
    <property type="component" value="Chromosome"/>
</dbReference>
<sequence>MTLTKGIAAIVAVCVVAAVAAVIANPDLLETRKTLFEAKTGDGTGIKVLEPKTEGGLPEVKTTE</sequence>
<evidence type="ECO:0000313" key="2">
    <source>
        <dbReference type="Proteomes" id="UP000001929"/>
    </source>
</evidence>
<reference evidence="1 2" key="1">
    <citation type="journal article" date="2011" name="Stand. Genomic Sci.">
        <title>Complete genome sequence of Rhodospirillum rubrum type strain (S1).</title>
        <authorList>
            <person name="Munk A.C."/>
            <person name="Copeland A."/>
            <person name="Lucas S."/>
            <person name="Lapidus A."/>
            <person name="Del Rio T.G."/>
            <person name="Barry K."/>
            <person name="Detter J.C."/>
            <person name="Hammon N."/>
            <person name="Israni S."/>
            <person name="Pitluck S."/>
            <person name="Brettin T."/>
            <person name="Bruce D."/>
            <person name="Han C."/>
            <person name="Tapia R."/>
            <person name="Gilna P."/>
            <person name="Schmutz J."/>
            <person name="Larimer F."/>
            <person name="Land M."/>
            <person name="Kyrpides N.C."/>
            <person name="Mavromatis K."/>
            <person name="Richardson P."/>
            <person name="Rohde M."/>
            <person name="Goker M."/>
            <person name="Klenk H.P."/>
            <person name="Zhang Y."/>
            <person name="Roberts G.P."/>
            <person name="Reslewic S."/>
            <person name="Schwartz D.C."/>
        </authorList>
    </citation>
    <scope>NUCLEOTIDE SEQUENCE [LARGE SCALE GENOMIC DNA]</scope>
    <source>
        <strain evidence="2">ATCC 11170 / ATH 1.1.1 / DSM 467 / LMG 4362 / NCIMB 8255 / S1</strain>
    </source>
</reference>
<dbReference type="KEGG" id="rru:Rru_A2261"/>
<protein>
    <submittedName>
        <fullName evidence="1">Uncharacterized protein</fullName>
    </submittedName>
</protein>
<organism evidence="1 2">
    <name type="scientific">Rhodospirillum rubrum (strain ATCC 11170 / ATH 1.1.1 / DSM 467 / LMG 4362 / NCIMB 8255 / S1)</name>
    <dbReference type="NCBI Taxonomy" id="269796"/>
    <lineage>
        <taxon>Bacteria</taxon>
        <taxon>Pseudomonadati</taxon>
        <taxon>Pseudomonadota</taxon>
        <taxon>Alphaproteobacteria</taxon>
        <taxon>Rhodospirillales</taxon>
        <taxon>Rhodospirillaceae</taxon>
        <taxon>Rhodospirillum</taxon>
    </lineage>
</organism>
<dbReference type="EnsemblBacteria" id="ABC23061">
    <property type="protein sequence ID" value="ABC23061"/>
    <property type="gene ID" value="Rru_A2261"/>
</dbReference>
<evidence type="ECO:0000313" key="1">
    <source>
        <dbReference type="EMBL" id="ABC23061.1"/>
    </source>
</evidence>
<gene>
    <name evidence="1" type="ordered locus">Rru_A2261</name>
</gene>
<accession>Q2RS34</accession>
<name>Q2RS34_RHORT</name>